<feature type="domain" description="WSC" evidence="9">
    <location>
        <begin position="51"/>
        <end position="150"/>
    </location>
</feature>
<evidence type="ECO:0000313" key="10">
    <source>
        <dbReference type="EMBL" id="PMD25148.1"/>
    </source>
</evidence>
<feature type="chain" id="PRO_5014395210" evidence="8">
    <location>
        <begin position="28"/>
        <end position="183"/>
    </location>
</feature>
<evidence type="ECO:0000256" key="4">
    <source>
        <dbReference type="ARBA" id="ARBA00022989"/>
    </source>
</evidence>
<evidence type="ECO:0000313" key="11">
    <source>
        <dbReference type="Proteomes" id="UP000235672"/>
    </source>
</evidence>
<sequence length="183" mass="18916">MASSAVLSLRFLLLIASILALSAQAFAQSTTSTGSQHASTTTASIIPGESPWSYYGCWNETTLAAGGGGARALSGVEEDLTTMTADLCMSFCKSNSYTYAGIEYTKECYCANYVNSLSNKLSDSACDLPCAGNSSQICGGDLALTIYQQKTSTKGAALKGMREAPLSSILALGIAIAVLLCLA</sequence>
<dbReference type="InterPro" id="IPR051836">
    <property type="entry name" value="Kremen_rcpt"/>
</dbReference>
<keyword evidence="4 7" id="KW-1133">Transmembrane helix</keyword>
<evidence type="ECO:0000256" key="5">
    <source>
        <dbReference type="ARBA" id="ARBA00023136"/>
    </source>
</evidence>
<dbReference type="InterPro" id="IPR002889">
    <property type="entry name" value="WSC_carb-bd"/>
</dbReference>
<gene>
    <name evidence="10" type="ORF">NA56DRAFT_642926</name>
</gene>
<evidence type="ECO:0000259" key="9">
    <source>
        <dbReference type="PROSITE" id="PS51212"/>
    </source>
</evidence>
<dbReference type="STRING" id="1745343.A0A2J6QG03"/>
<evidence type="ECO:0000256" key="6">
    <source>
        <dbReference type="ARBA" id="ARBA00023180"/>
    </source>
</evidence>
<dbReference type="GO" id="GO:0005886">
    <property type="term" value="C:plasma membrane"/>
    <property type="evidence" value="ECO:0007669"/>
    <property type="project" value="TreeGrafter"/>
</dbReference>
<evidence type="ECO:0000256" key="3">
    <source>
        <dbReference type="ARBA" id="ARBA00022729"/>
    </source>
</evidence>
<keyword evidence="3 8" id="KW-0732">Signal</keyword>
<evidence type="ECO:0000256" key="7">
    <source>
        <dbReference type="SAM" id="Phobius"/>
    </source>
</evidence>
<protein>
    <submittedName>
        <fullName evidence="10">WSC-domain-containing protein</fullName>
    </submittedName>
</protein>
<dbReference type="EMBL" id="KZ613471">
    <property type="protein sequence ID" value="PMD25148.1"/>
    <property type="molecule type" value="Genomic_DNA"/>
</dbReference>
<dbReference type="PROSITE" id="PS51212">
    <property type="entry name" value="WSC"/>
    <property type="match status" value="1"/>
</dbReference>
<organism evidence="10 11">
    <name type="scientific">Hyaloscypha hepaticicola</name>
    <dbReference type="NCBI Taxonomy" id="2082293"/>
    <lineage>
        <taxon>Eukaryota</taxon>
        <taxon>Fungi</taxon>
        <taxon>Dikarya</taxon>
        <taxon>Ascomycota</taxon>
        <taxon>Pezizomycotina</taxon>
        <taxon>Leotiomycetes</taxon>
        <taxon>Helotiales</taxon>
        <taxon>Hyaloscyphaceae</taxon>
        <taxon>Hyaloscypha</taxon>
    </lineage>
</organism>
<dbReference type="PANTHER" id="PTHR24269:SF16">
    <property type="entry name" value="PROTEIN SLG1"/>
    <property type="match status" value="1"/>
</dbReference>
<proteinExistence type="predicted"/>
<evidence type="ECO:0000256" key="8">
    <source>
        <dbReference type="SAM" id="SignalP"/>
    </source>
</evidence>
<name>A0A2J6QG03_9HELO</name>
<feature type="signal peptide" evidence="8">
    <location>
        <begin position="1"/>
        <end position="27"/>
    </location>
</feature>
<dbReference type="SMART" id="SM00321">
    <property type="entry name" value="WSC"/>
    <property type="match status" value="1"/>
</dbReference>
<comment type="subcellular location">
    <subcellularLocation>
        <location evidence="1">Membrane</location>
        <topology evidence="1">Single-pass membrane protein</topology>
    </subcellularLocation>
</comment>
<evidence type="ECO:0000256" key="2">
    <source>
        <dbReference type="ARBA" id="ARBA00022692"/>
    </source>
</evidence>
<keyword evidence="2 7" id="KW-0812">Transmembrane</keyword>
<accession>A0A2J6QG03</accession>
<dbReference type="Pfam" id="PF01822">
    <property type="entry name" value="WSC"/>
    <property type="match status" value="1"/>
</dbReference>
<evidence type="ECO:0000256" key="1">
    <source>
        <dbReference type="ARBA" id="ARBA00004167"/>
    </source>
</evidence>
<keyword evidence="5 7" id="KW-0472">Membrane</keyword>
<dbReference type="OrthoDB" id="5985073at2759"/>
<dbReference type="Proteomes" id="UP000235672">
    <property type="component" value="Unassembled WGS sequence"/>
</dbReference>
<dbReference type="AlphaFoldDB" id="A0A2J6QG03"/>
<reference evidence="10 11" key="1">
    <citation type="submission" date="2016-05" db="EMBL/GenBank/DDBJ databases">
        <title>A degradative enzymes factory behind the ericoid mycorrhizal symbiosis.</title>
        <authorList>
            <consortium name="DOE Joint Genome Institute"/>
            <person name="Martino E."/>
            <person name="Morin E."/>
            <person name="Grelet G."/>
            <person name="Kuo A."/>
            <person name="Kohler A."/>
            <person name="Daghino S."/>
            <person name="Barry K."/>
            <person name="Choi C."/>
            <person name="Cichocki N."/>
            <person name="Clum A."/>
            <person name="Copeland A."/>
            <person name="Hainaut M."/>
            <person name="Haridas S."/>
            <person name="Labutti K."/>
            <person name="Lindquist E."/>
            <person name="Lipzen A."/>
            <person name="Khouja H.-R."/>
            <person name="Murat C."/>
            <person name="Ohm R."/>
            <person name="Olson A."/>
            <person name="Spatafora J."/>
            <person name="Veneault-Fourrey C."/>
            <person name="Henrissat B."/>
            <person name="Grigoriev I."/>
            <person name="Martin F."/>
            <person name="Perotto S."/>
        </authorList>
    </citation>
    <scope>NUCLEOTIDE SEQUENCE [LARGE SCALE GENOMIC DNA]</scope>
    <source>
        <strain evidence="10 11">UAMH 7357</strain>
    </source>
</reference>
<dbReference type="PANTHER" id="PTHR24269">
    <property type="entry name" value="KREMEN PROTEIN"/>
    <property type="match status" value="1"/>
</dbReference>
<feature type="transmembrane region" description="Helical" evidence="7">
    <location>
        <begin position="164"/>
        <end position="182"/>
    </location>
</feature>
<keyword evidence="6" id="KW-0325">Glycoprotein</keyword>
<keyword evidence="11" id="KW-1185">Reference proteome</keyword>